<accession>A0A9D9HKK9</accession>
<protein>
    <submittedName>
        <fullName evidence="7">Pyridoxal phosphate-dependent aminotransferase</fullName>
    </submittedName>
</protein>
<dbReference type="GO" id="GO:0030170">
    <property type="term" value="F:pyridoxal phosphate binding"/>
    <property type="evidence" value="ECO:0007669"/>
    <property type="project" value="InterPro"/>
</dbReference>
<evidence type="ECO:0000256" key="1">
    <source>
        <dbReference type="ARBA" id="ARBA00001933"/>
    </source>
</evidence>
<evidence type="ECO:0000256" key="3">
    <source>
        <dbReference type="ARBA" id="ARBA00022576"/>
    </source>
</evidence>
<gene>
    <name evidence="7" type="ORF">IAC08_03995</name>
</gene>
<dbReference type="GO" id="GO:0008483">
    <property type="term" value="F:transaminase activity"/>
    <property type="evidence" value="ECO:0007669"/>
    <property type="project" value="UniProtKB-KW"/>
</dbReference>
<reference evidence="7" key="2">
    <citation type="journal article" date="2021" name="PeerJ">
        <title>Extensive microbial diversity within the chicken gut microbiome revealed by metagenomics and culture.</title>
        <authorList>
            <person name="Gilroy R."/>
            <person name="Ravi A."/>
            <person name="Getino M."/>
            <person name="Pursley I."/>
            <person name="Horton D.L."/>
            <person name="Alikhan N.F."/>
            <person name="Baker D."/>
            <person name="Gharbi K."/>
            <person name="Hall N."/>
            <person name="Watson M."/>
            <person name="Adriaenssens E.M."/>
            <person name="Foster-Nyarko E."/>
            <person name="Jarju S."/>
            <person name="Secka A."/>
            <person name="Antonio M."/>
            <person name="Oren A."/>
            <person name="Chaudhuri R.R."/>
            <person name="La Ragione R."/>
            <person name="Hildebrand F."/>
            <person name="Pallen M.J."/>
        </authorList>
    </citation>
    <scope>NUCLEOTIDE SEQUENCE</scope>
    <source>
        <strain evidence="7">B1-3475</strain>
    </source>
</reference>
<dbReference type="InterPro" id="IPR015424">
    <property type="entry name" value="PyrdxlP-dep_Trfase"/>
</dbReference>
<keyword evidence="5" id="KW-0663">Pyridoxal phosphate</keyword>
<dbReference type="PANTHER" id="PTHR46383">
    <property type="entry name" value="ASPARTATE AMINOTRANSFERASE"/>
    <property type="match status" value="1"/>
</dbReference>
<dbReference type="SUPFAM" id="SSF53383">
    <property type="entry name" value="PLP-dependent transferases"/>
    <property type="match status" value="1"/>
</dbReference>
<dbReference type="Pfam" id="PF00155">
    <property type="entry name" value="Aminotran_1_2"/>
    <property type="match status" value="1"/>
</dbReference>
<proteinExistence type="inferred from homology"/>
<evidence type="ECO:0000313" key="8">
    <source>
        <dbReference type="Proteomes" id="UP000823617"/>
    </source>
</evidence>
<evidence type="ECO:0000256" key="4">
    <source>
        <dbReference type="ARBA" id="ARBA00022679"/>
    </source>
</evidence>
<name>A0A9D9HKK9_9BACT</name>
<dbReference type="InterPro" id="IPR015421">
    <property type="entry name" value="PyrdxlP-dep_Trfase_major"/>
</dbReference>
<keyword evidence="4" id="KW-0808">Transferase</keyword>
<dbReference type="InterPro" id="IPR050596">
    <property type="entry name" value="AspAT/PAT-like"/>
</dbReference>
<dbReference type="NCBIfam" id="NF005744">
    <property type="entry name" value="PRK07568.1"/>
    <property type="match status" value="1"/>
</dbReference>
<evidence type="ECO:0000256" key="2">
    <source>
        <dbReference type="ARBA" id="ARBA00007441"/>
    </source>
</evidence>
<dbReference type="Gene3D" id="3.90.1150.10">
    <property type="entry name" value="Aspartate Aminotransferase, domain 1"/>
    <property type="match status" value="1"/>
</dbReference>
<comment type="cofactor">
    <cofactor evidence="1">
        <name>pyridoxal 5'-phosphate</name>
        <dbReference type="ChEBI" id="CHEBI:597326"/>
    </cofactor>
</comment>
<dbReference type="InterPro" id="IPR015422">
    <property type="entry name" value="PyrdxlP-dep_Trfase_small"/>
</dbReference>
<reference evidence="7" key="1">
    <citation type="submission" date="2020-10" db="EMBL/GenBank/DDBJ databases">
        <authorList>
            <person name="Gilroy R."/>
        </authorList>
    </citation>
    <scope>NUCLEOTIDE SEQUENCE</scope>
    <source>
        <strain evidence="7">B1-3475</strain>
    </source>
</reference>
<dbReference type="AlphaFoldDB" id="A0A9D9HKK9"/>
<keyword evidence="3 7" id="KW-0032">Aminotransferase</keyword>
<dbReference type="Gene3D" id="3.40.640.10">
    <property type="entry name" value="Type I PLP-dependent aspartate aminotransferase-like (Major domain)"/>
    <property type="match status" value="1"/>
</dbReference>
<dbReference type="EMBL" id="JADIMK010000040">
    <property type="protein sequence ID" value="MBO8455550.1"/>
    <property type="molecule type" value="Genomic_DNA"/>
</dbReference>
<sequence>MIKVSERIGEIAYSPIRKLAPFAEKAKADGRKVYHLNIGQPDIHTPECGLQSLRHISRKVLEYSPSDGFLTLRERLSSYYSGYGIDFSPSEIIVTTGASEAILFLFMVCLDQGDEVLMTEPTYANYLAFAASAGVGVVPLKTDIQDGFALPSPEDFEKAITPRTKAILICNPNNPSGTLYTPEELSGLADVVRRHGLFLFSDEVYREFVYDGASFMSAAHLEDIRDNVVIVDSFSKRFSECGIRVGCIATKNNDVLSGMMKLCQARLSPPLLGQIVAEASFDAGKDYIRDVIAEYSRRRDVLVEGLRSIPGVSVPKPSGAFYLVAELPVEDAEDFCLWCLRDFSLDGETVMMSPASGFYITPGLGRNQVRMAYVLKEEDLKRSVEILAEALGVYRRIKGC</sequence>
<dbReference type="Proteomes" id="UP000823617">
    <property type="component" value="Unassembled WGS sequence"/>
</dbReference>
<dbReference type="CDD" id="cd00609">
    <property type="entry name" value="AAT_like"/>
    <property type="match status" value="1"/>
</dbReference>
<comment type="caution">
    <text evidence="7">The sequence shown here is derived from an EMBL/GenBank/DDBJ whole genome shotgun (WGS) entry which is preliminary data.</text>
</comment>
<evidence type="ECO:0000259" key="6">
    <source>
        <dbReference type="Pfam" id="PF00155"/>
    </source>
</evidence>
<feature type="domain" description="Aminotransferase class I/classII large" evidence="6">
    <location>
        <begin position="32"/>
        <end position="385"/>
    </location>
</feature>
<dbReference type="InterPro" id="IPR004839">
    <property type="entry name" value="Aminotransferase_I/II_large"/>
</dbReference>
<evidence type="ECO:0000256" key="5">
    <source>
        <dbReference type="ARBA" id="ARBA00022898"/>
    </source>
</evidence>
<evidence type="ECO:0000313" key="7">
    <source>
        <dbReference type="EMBL" id="MBO8455550.1"/>
    </source>
</evidence>
<comment type="similarity">
    <text evidence="2">Belongs to the class-I pyridoxal-phosphate-dependent aminotransferase family.</text>
</comment>
<organism evidence="7 8">
    <name type="scientific">Candidatus Cryptobacteroides intestinigallinarum</name>
    <dbReference type="NCBI Taxonomy" id="2840767"/>
    <lineage>
        <taxon>Bacteria</taxon>
        <taxon>Pseudomonadati</taxon>
        <taxon>Bacteroidota</taxon>
        <taxon>Bacteroidia</taxon>
        <taxon>Bacteroidales</taxon>
        <taxon>Candidatus Cryptobacteroides</taxon>
    </lineage>
</organism>
<dbReference type="GO" id="GO:0006520">
    <property type="term" value="P:amino acid metabolic process"/>
    <property type="evidence" value="ECO:0007669"/>
    <property type="project" value="InterPro"/>
</dbReference>